<comment type="caution">
    <text evidence="1">The sequence shown here is derived from an EMBL/GenBank/DDBJ whole genome shotgun (WGS) entry which is preliminary data.</text>
</comment>
<proteinExistence type="predicted"/>
<name>A0A177G473_9PROT</name>
<reference evidence="1 2" key="1">
    <citation type="submission" date="2016-03" db="EMBL/GenBank/DDBJ databases">
        <title>Draft genome sequence of Acetobacter malorum CECT 7742, a strain isolated from strawberry vinegar.</title>
        <authorList>
            <person name="Sainz F."/>
            <person name="Mas A."/>
            <person name="Torija M.J."/>
        </authorList>
    </citation>
    <scope>NUCLEOTIDE SEQUENCE [LARGE SCALE GENOMIC DNA]</scope>
    <source>
        <strain evidence="1 2">CECT 7742</strain>
    </source>
</reference>
<sequence>MFSITQQRGQTGGAVKPWQAQPVYGAVTPGQCRSVTIPQQSVVFNGERKNAARKQVVRRHTSILCRRRDFSV</sequence>
<evidence type="ECO:0000313" key="2">
    <source>
        <dbReference type="Proteomes" id="UP000077349"/>
    </source>
</evidence>
<protein>
    <submittedName>
        <fullName evidence="1">Uncharacterized protein</fullName>
    </submittedName>
</protein>
<dbReference type="AlphaFoldDB" id="A0A177G473"/>
<accession>A0A177G473</accession>
<evidence type="ECO:0000313" key="1">
    <source>
        <dbReference type="EMBL" id="OAG75102.1"/>
    </source>
</evidence>
<dbReference type="EMBL" id="LVHD01000133">
    <property type="protein sequence ID" value="OAG75102.1"/>
    <property type="molecule type" value="Genomic_DNA"/>
</dbReference>
<dbReference type="Proteomes" id="UP000077349">
    <property type="component" value="Unassembled WGS sequence"/>
</dbReference>
<gene>
    <name evidence="1" type="ORF">Amal_03731</name>
</gene>
<organism evidence="1 2">
    <name type="scientific">Acetobacter malorum</name>
    <dbReference type="NCBI Taxonomy" id="178901"/>
    <lineage>
        <taxon>Bacteria</taxon>
        <taxon>Pseudomonadati</taxon>
        <taxon>Pseudomonadota</taxon>
        <taxon>Alphaproteobacteria</taxon>
        <taxon>Acetobacterales</taxon>
        <taxon>Acetobacteraceae</taxon>
        <taxon>Acetobacter</taxon>
    </lineage>
</organism>